<dbReference type="SUPFAM" id="SSF56112">
    <property type="entry name" value="Protein kinase-like (PK-like)"/>
    <property type="match status" value="1"/>
</dbReference>
<reference evidence="2" key="1">
    <citation type="submission" date="2019-10" db="EMBL/GenBank/DDBJ databases">
        <title>Description of Paenibacillus glebae sp. nov.</title>
        <authorList>
            <person name="Carlier A."/>
            <person name="Qi S."/>
        </authorList>
    </citation>
    <scope>NUCLEOTIDE SEQUENCE</scope>
    <source>
        <strain evidence="2">LMG 31456</strain>
    </source>
</reference>
<accession>A0A972JYA0</accession>
<name>A0A972JYA0_9BACL</name>
<dbReference type="PANTHER" id="PTHR21310:SF15">
    <property type="entry name" value="AMINOGLYCOSIDE PHOSPHOTRANSFERASE DOMAIN-CONTAINING PROTEIN"/>
    <property type="match status" value="1"/>
</dbReference>
<dbReference type="Gene3D" id="3.30.200.20">
    <property type="entry name" value="Phosphorylase Kinase, domain 1"/>
    <property type="match status" value="1"/>
</dbReference>
<dbReference type="AlphaFoldDB" id="A0A972JYA0"/>
<dbReference type="InterPro" id="IPR002575">
    <property type="entry name" value="Aminoglycoside_PTrfase"/>
</dbReference>
<dbReference type="Proteomes" id="UP000641588">
    <property type="component" value="Unassembled WGS sequence"/>
</dbReference>
<keyword evidence="3" id="KW-1185">Reference proteome</keyword>
<dbReference type="Gene3D" id="3.90.1200.10">
    <property type="match status" value="1"/>
</dbReference>
<proteinExistence type="predicted"/>
<sequence>MNNVDKVIRQFRLQVLEVRNVPESYSSEVYRIQTDFGQDMYIKIPYNKQKLYREHEILKRLDGHLPVPKVLDYWEGDDSISGALLLEAIDGEPVSGHASRTLAFEIGCLHAQLHNVVMPGYGVDHPDGFQQVEGNDWRAYIQGCFGDCKKTCQEVLEPELYDKCLDYFDGVFSQLPEPDGPCLVHMDFRPGNLLVRDGRLVGLIDFESARGGSSEVDFTKVDRYLLANDPQAKESYIKGYQSVRPIIDLDTVLPFYSFFDAFSAVVWCKTRGLEKNRSFLDESIGVLRHATGTVLRKEV</sequence>
<evidence type="ECO:0000313" key="3">
    <source>
        <dbReference type="Proteomes" id="UP000641588"/>
    </source>
</evidence>
<feature type="domain" description="Aminoglycoside phosphotransferase" evidence="1">
    <location>
        <begin position="18"/>
        <end position="241"/>
    </location>
</feature>
<dbReference type="InterPro" id="IPR051678">
    <property type="entry name" value="AGP_Transferase"/>
</dbReference>
<evidence type="ECO:0000259" key="1">
    <source>
        <dbReference type="Pfam" id="PF01636"/>
    </source>
</evidence>
<dbReference type="RefSeq" id="WP_171651522.1">
    <property type="nucleotide sequence ID" value="NZ_WHOD01000045.1"/>
</dbReference>
<dbReference type="InterPro" id="IPR011009">
    <property type="entry name" value="Kinase-like_dom_sf"/>
</dbReference>
<evidence type="ECO:0000313" key="2">
    <source>
        <dbReference type="EMBL" id="NOU93324.1"/>
    </source>
</evidence>
<gene>
    <name evidence="2" type="ORF">GC093_08850</name>
</gene>
<comment type="caution">
    <text evidence="2">The sequence shown here is derived from an EMBL/GenBank/DDBJ whole genome shotgun (WGS) entry which is preliminary data.</text>
</comment>
<dbReference type="PANTHER" id="PTHR21310">
    <property type="entry name" value="AMINOGLYCOSIDE PHOSPHOTRANSFERASE-RELATED-RELATED"/>
    <property type="match status" value="1"/>
</dbReference>
<dbReference type="EMBL" id="WHOD01000045">
    <property type="protein sequence ID" value="NOU93324.1"/>
    <property type="molecule type" value="Genomic_DNA"/>
</dbReference>
<dbReference type="Pfam" id="PF01636">
    <property type="entry name" value="APH"/>
    <property type="match status" value="1"/>
</dbReference>
<organism evidence="2 3">
    <name type="scientific">Paenibacillus foliorum</name>
    <dbReference type="NCBI Taxonomy" id="2654974"/>
    <lineage>
        <taxon>Bacteria</taxon>
        <taxon>Bacillati</taxon>
        <taxon>Bacillota</taxon>
        <taxon>Bacilli</taxon>
        <taxon>Bacillales</taxon>
        <taxon>Paenibacillaceae</taxon>
        <taxon>Paenibacillus</taxon>
    </lineage>
</organism>
<protein>
    <submittedName>
        <fullName evidence="2">Phosphotransferase</fullName>
    </submittedName>
</protein>